<name>A0A7J8JIP8_ROUAE</name>
<evidence type="ECO:0000313" key="3">
    <source>
        <dbReference type="Proteomes" id="UP000593571"/>
    </source>
</evidence>
<reference evidence="2 3" key="1">
    <citation type="journal article" date="2020" name="Nature">
        <title>Six reference-quality genomes reveal evolution of bat adaptations.</title>
        <authorList>
            <person name="Jebb D."/>
            <person name="Huang Z."/>
            <person name="Pippel M."/>
            <person name="Hughes G.M."/>
            <person name="Lavrichenko K."/>
            <person name="Devanna P."/>
            <person name="Winkler S."/>
            <person name="Jermiin L.S."/>
            <person name="Skirmuntt E.C."/>
            <person name="Katzourakis A."/>
            <person name="Burkitt-Gray L."/>
            <person name="Ray D.A."/>
            <person name="Sullivan K.A.M."/>
            <person name="Roscito J.G."/>
            <person name="Kirilenko B.M."/>
            <person name="Davalos L.M."/>
            <person name="Corthals A.P."/>
            <person name="Power M.L."/>
            <person name="Jones G."/>
            <person name="Ransome R.D."/>
            <person name="Dechmann D.K.N."/>
            <person name="Locatelli A.G."/>
            <person name="Puechmaille S.J."/>
            <person name="Fedrigo O."/>
            <person name="Jarvis E.D."/>
            <person name="Hiller M."/>
            <person name="Vernes S.C."/>
            <person name="Myers E.W."/>
            <person name="Teeling E.C."/>
        </authorList>
    </citation>
    <scope>NUCLEOTIDE SEQUENCE [LARGE SCALE GENOMIC DNA]</scope>
    <source>
        <strain evidence="2">MRouAeg1</strain>
        <tissue evidence="2">Muscle</tissue>
    </source>
</reference>
<dbReference type="AlphaFoldDB" id="A0A7J8JIP8"/>
<dbReference type="Proteomes" id="UP000593571">
    <property type="component" value="Unassembled WGS sequence"/>
</dbReference>
<accession>A0A7J8JIP8</accession>
<comment type="caution">
    <text evidence="2">The sequence shown here is derived from an EMBL/GenBank/DDBJ whole genome shotgun (WGS) entry which is preliminary data.</text>
</comment>
<gene>
    <name evidence="2" type="ORF">HJG63_010413</name>
</gene>
<protein>
    <submittedName>
        <fullName evidence="2">Uncharacterized protein</fullName>
    </submittedName>
</protein>
<evidence type="ECO:0000313" key="2">
    <source>
        <dbReference type="EMBL" id="KAF6496185.1"/>
    </source>
</evidence>
<organism evidence="2 3">
    <name type="scientific">Rousettus aegyptiacus</name>
    <name type="common">Egyptian fruit bat</name>
    <name type="synonym">Pteropus aegyptiacus</name>
    <dbReference type="NCBI Taxonomy" id="9407"/>
    <lineage>
        <taxon>Eukaryota</taxon>
        <taxon>Metazoa</taxon>
        <taxon>Chordata</taxon>
        <taxon>Craniata</taxon>
        <taxon>Vertebrata</taxon>
        <taxon>Euteleostomi</taxon>
        <taxon>Mammalia</taxon>
        <taxon>Eutheria</taxon>
        <taxon>Laurasiatheria</taxon>
        <taxon>Chiroptera</taxon>
        <taxon>Yinpterochiroptera</taxon>
        <taxon>Pteropodoidea</taxon>
        <taxon>Pteropodidae</taxon>
        <taxon>Rousettinae</taxon>
        <taxon>Rousettus</taxon>
    </lineage>
</organism>
<keyword evidence="3" id="KW-1185">Reference proteome</keyword>
<feature type="region of interest" description="Disordered" evidence="1">
    <location>
        <begin position="65"/>
        <end position="89"/>
    </location>
</feature>
<dbReference type="EMBL" id="JACASE010000002">
    <property type="protein sequence ID" value="KAF6496185.1"/>
    <property type="molecule type" value="Genomic_DNA"/>
</dbReference>
<proteinExistence type="predicted"/>
<evidence type="ECO:0000256" key="1">
    <source>
        <dbReference type="SAM" id="MobiDB-lite"/>
    </source>
</evidence>
<sequence>MRKVPPRSWCFSRHTLGPRWGMPRTGPRRRVHRTQKLQVLPALRTCADLRPAELGRRQWRACQLQARKPEGLTTRSRRRRQSQEREGERQTLLYGIRDERMASQRRTWCPEGKKKAPQVCQRPQMAAFPFAQGPAARDSKDKMVELGHLQRGGLLVRLHPTVIVLPLDQAVAA</sequence>